<dbReference type="WBParaSite" id="SMUV_0001059401-mRNA-1">
    <property type="protein sequence ID" value="SMUV_0001059401-mRNA-1"/>
    <property type="gene ID" value="SMUV_0001059401"/>
</dbReference>
<dbReference type="Proteomes" id="UP000046393">
    <property type="component" value="Unplaced"/>
</dbReference>
<protein>
    <submittedName>
        <fullName evidence="2">Uncharacterized protein</fullName>
    </submittedName>
</protein>
<keyword evidence="1" id="KW-1185">Reference proteome</keyword>
<name>A0A158R6A9_9BILA</name>
<evidence type="ECO:0000313" key="1">
    <source>
        <dbReference type="Proteomes" id="UP000046393"/>
    </source>
</evidence>
<evidence type="ECO:0000313" key="2">
    <source>
        <dbReference type="WBParaSite" id="SMUV_0001059401-mRNA-1"/>
    </source>
</evidence>
<accession>A0A158R6A9</accession>
<reference evidence="2" key="1">
    <citation type="submission" date="2016-04" db="UniProtKB">
        <authorList>
            <consortium name="WormBaseParasite"/>
        </authorList>
    </citation>
    <scope>IDENTIFICATION</scope>
</reference>
<proteinExistence type="predicted"/>
<organism evidence="1 2">
    <name type="scientific">Syphacia muris</name>
    <dbReference type="NCBI Taxonomy" id="451379"/>
    <lineage>
        <taxon>Eukaryota</taxon>
        <taxon>Metazoa</taxon>
        <taxon>Ecdysozoa</taxon>
        <taxon>Nematoda</taxon>
        <taxon>Chromadorea</taxon>
        <taxon>Rhabditida</taxon>
        <taxon>Spirurina</taxon>
        <taxon>Oxyuridomorpha</taxon>
        <taxon>Oxyuroidea</taxon>
        <taxon>Oxyuridae</taxon>
        <taxon>Syphacia</taxon>
    </lineage>
</organism>
<sequence>MLIISISAIAAVTNSGHPALLNPKILYITVTFISDCPSNIRVEDATAATARALARALARAPTDVDDVLQD</sequence>
<dbReference type="AlphaFoldDB" id="A0A158R6A9"/>